<evidence type="ECO:0000256" key="1">
    <source>
        <dbReference type="ARBA" id="ARBA00023242"/>
    </source>
</evidence>
<dbReference type="PANTHER" id="PTHR37540:SF5">
    <property type="entry name" value="TRANSCRIPTION FACTOR DOMAIN-CONTAINING PROTEIN"/>
    <property type="match status" value="1"/>
</dbReference>
<dbReference type="InterPro" id="IPR021858">
    <property type="entry name" value="Fun_TF"/>
</dbReference>
<accession>A0A8G0P955</accession>
<organism evidence="3 4">
    <name type="scientific">Trichoderma simmonsii</name>
    <dbReference type="NCBI Taxonomy" id="1491479"/>
    <lineage>
        <taxon>Eukaryota</taxon>
        <taxon>Fungi</taxon>
        <taxon>Dikarya</taxon>
        <taxon>Ascomycota</taxon>
        <taxon>Pezizomycotina</taxon>
        <taxon>Sordariomycetes</taxon>
        <taxon>Hypocreomycetidae</taxon>
        <taxon>Hypocreales</taxon>
        <taxon>Hypocreaceae</taxon>
        <taxon>Trichoderma</taxon>
    </lineage>
</organism>
<dbReference type="EMBL" id="CP075864">
    <property type="protein sequence ID" value="QYS92701.1"/>
    <property type="molecule type" value="Genomic_DNA"/>
</dbReference>
<sequence length="493" mass="56276">MEDNHEKQMKPIQFTAPIKGQPGPEWRDNETIVRSHALKHHIYKQRYPLSVYNGQTESNHTPKDLKHYTGRYRLNPRQKPVKQTKRRSKKWQKEHAVDANDNIRYDLPAMIGGRLDPFDSFAPNLNPTSDSLILYYHQVFSMNSPILNFPRDCFLRSTPDLAWFHSILYIVSADYDVKLGVSDSSLSLYHGGASFKFINTELQEEVIRDSTISAVALVASREGICGNFEMSKVHMEGLERIVKKRGGIQNIKGIHAQIATWCDFCYSNIWNLQPRFSRLYAIPPENSVREPDLTAAKSLALGSIADISPEMACILRSLHYVSSSSVNATGCPSDLQKTSIQIYNIEYDLLMLNETQHSRKIQKLSNEAAALKVAAHLYLYLLLRKLPSGSPVFSELITRLRNALDKCDEVSEDSQYYRLIWRLWILIIGYAAAAEREDKWKFVEGSQAICKALHITRGAQLNSSLRATVWLEPTCERWAKSLWADCLRARRGA</sequence>
<dbReference type="PANTHER" id="PTHR37540">
    <property type="entry name" value="TRANSCRIPTION FACTOR (ACR-2), PUTATIVE-RELATED-RELATED"/>
    <property type="match status" value="1"/>
</dbReference>
<name>A0A8G0P955_9HYPO</name>
<dbReference type="Proteomes" id="UP000826661">
    <property type="component" value="Chromosome I"/>
</dbReference>
<evidence type="ECO:0000313" key="4">
    <source>
        <dbReference type="Proteomes" id="UP000826661"/>
    </source>
</evidence>
<evidence type="ECO:0000313" key="3">
    <source>
        <dbReference type="EMBL" id="QYS92701.1"/>
    </source>
</evidence>
<evidence type="ECO:0000256" key="2">
    <source>
        <dbReference type="SAM" id="MobiDB-lite"/>
    </source>
</evidence>
<feature type="region of interest" description="Disordered" evidence="2">
    <location>
        <begin position="1"/>
        <end position="25"/>
    </location>
</feature>
<dbReference type="AlphaFoldDB" id="A0A8G0P955"/>
<dbReference type="Pfam" id="PF11951">
    <property type="entry name" value="Fungal_trans_2"/>
    <property type="match status" value="1"/>
</dbReference>
<keyword evidence="4" id="KW-1185">Reference proteome</keyword>
<protein>
    <recommendedName>
        <fullName evidence="5">Tachykinin family protein</fullName>
    </recommendedName>
</protein>
<reference evidence="3 4" key="1">
    <citation type="journal article" date="2021" name="BMC Genomics">
        <title>Telomere-to-telomere genome assembly of asparaginase-producing Trichoderma simmonsii.</title>
        <authorList>
            <person name="Chung D."/>
            <person name="Kwon Y.M."/>
            <person name="Yang Y."/>
        </authorList>
    </citation>
    <scope>NUCLEOTIDE SEQUENCE [LARGE SCALE GENOMIC DNA]</scope>
    <source>
        <strain evidence="3 4">GH-Sj1</strain>
    </source>
</reference>
<gene>
    <name evidence="3" type="ORF">H0G86_000106</name>
</gene>
<evidence type="ECO:0008006" key="5">
    <source>
        <dbReference type="Google" id="ProtNLM"/>
    </source>
</evidence>
<keyword evidence="1" id="KW-0539">Nucleus</keyword>
<proteinExistence type="predicted"/>